<evidence type="ECO:0000313" key="1">
    <source>
        <dbReference type="Proteomes" id="UP000887565"/>
    </source>
</evidence>
<evidence type="ECO:0000313" key="2">
    <source>
        <dbReference type="WBParaSite" id="nRc.2.0.1.t28783-RA"/>
    </source>
</evidence>
<dbReference type="AlphaFoldDB" id="A0A915JRP4"/>
<dbReference type="WBParaSite" id="nRc.2.0.1.t28783-RA">
    <property type="protein sequence ID" value="nRc.2.0.1.t28783-RA"/>
    <property type="gene ID" value="nRc.2.0.1.g28783"/>
</dbReference>
<organism evidence="1 2">
    <name type="scientific">Romanomermis culicivorax</name>
    <name type="common">Nematode worm</name>
    <dbReference type="NCBI Taxonomy" id="13658"/>
    <lineage>
        <taxon>Eukaryota</taxon>
        <taxon>Metazoa</taxon>
        <taxon>Ecdysozoa</taxon>
        <taxon>Nematoda</taxon>
        <taxon>Enoplea</taxon>
        <taxon>Dorylaimia</taxon>
        <taxon>Mermithida</taxon>
        <taxon>Mermithoidea</taxon>
        <taxon>Mermithidae</taxon>
        <taxon>Romanomermis</taxon>
    </lineage>
</organism>
<dbReference type="Proteomes" id="UP000887565">
    <property type="component" value="Unplaced"/>
</dbReference>
<reference evidence="2" key="1">
    <citation type="submission" date="2022-11" db="UniProtKB">
        <authorList>
            <consortium name="WormBaseParasite"/>
        </authorList>
    </citation>
    <scope>IDENTIFICATION</scope>
</reference>
<accession>A0A915JRP4</accession>
<keyword evidence="1" id="KW-1185">Reference proteome</keyword>
<sequence length="87" mass="10199">MEMVIYEQKTVMGLNFLILSSTFDSAPLNNNNNHKNNNKKLSIDLLDREQALSFRNLEAENWHDLLWPRPQRFFLFDSDSDDLTPNG</sequence>
<name>A0A915JRP4_ROMCU</name>
<protein>
    <submittedName>
        <fullName evidence="2">Uncharacterized protein</fullName>
    </submittedName>
</protein>
<proteinExistence type="predicted"/>